<gene>
    <name evidence="3" type="ORF">RM479_06295</name>
</gene>
<keyword evidence="2" id="KW-1133">Transmembrane helix</keyword>
<proteinExistence type="predicted"/>
<sequence length="84" mass="9152">MGREKLRRGRLKGPLGSHERPASALGFRLVMAVFGCLVLLAGTVAAFLMDAPVWLTVVLAAGFAAGCVNVYWVARRLRYERPGH</sequence>
<dbReference type="EMBL" id="JAVREP010000003">
    <property type="protein sequence ID" value="MDT0328019.1"/>
    <property type="molecule type" value="Genomic_DNA"/>
</dbReference>
<dbReference type="RefSeq" id="WP_311510771.1">
    <property type="nucleotide sequence ID" value="NZ_JAVREP010000003.1"/>
</dbReference>
<name>A0ABU2M5U3_9ACTN</name>
<feature type="transmembrane region" description="Helical" evidence="2">
    <location>
        <begin position="53"/>
        <end position="74"/>
    </location>
</feature>
<keyword evidence="4" id="KW-1185">Reference proteome</keyword>
<keyword evidence="2" id="KW-0472">Membrane</keyword>
<evidence type="ECO:0000256" key="2">
    <source>
        <dbReference type="SAM" id="Phobius"/>
    </source>
</evidence>
<organism evidence="3 4">
    <name type="scientific">Nocardiopsis lambiniae</name>
    <dbReference type="NCBI Taxonomy" id="3075539"/>
    <lineage>
        <taxon>Bacteria</taxon>
        <taxon>Bacillati</taxon>
        <taxon>Actinomycetota</taxon>
        <taxon>Actinomycetes</taxon>
        <taxon>Streptosporangiales</taxon>
        <taxon>Nocardiopsidaceae</taxon>
        <taxon>Nocardiopsis</taxon>
    </lineage>
</organism>
<protein>
    <submittedName>
        <fullName evidence="3">Uncharacterized protein</fullName>
    </submittedName>
</protein>
<feature type="region of interest" description="Disordered" evidence="1">
    <location>
        <begin position="1"/>
        <end position="20"/>
    </location>
</feature>
<feature type="compositionally biased region" description="Basic residues" evidence="1">
    <location>
        <begin position="1"/>
        <end position="11"/>
    </location>
</feature>
<reference evidence="4" key="1">
    <citation type="submission" date="2023-07" db="EMBL/GenBank/DDBJ databases">
        <title>30 novel species of actinomycetes from the DSMZ collection.</title>
        <authorList>
            <person name="Nouioui I."/>
        </authorList>
    </citation>
    <scope>NUCLEOTIDE SEQUENCE [LARGE SCALE GENOMIC DNA]</scope>
    <source>
        <strain evidence="4">DSM 44743</strain>
    </source>
</reference>
<keyword evidence="2" id="KW-0812">Transmembrane</keyword>
<evidence type="ECO:0000313" key="3">
    <source>
        <dbReference type="EMBL" id="MDT0328019.1"/>
    </source>
</evidence>
<accession>A0ABU2M5U3</accession>
<evidence type="ECO:0000313" key="4">
    <source>
        <dbReference type="Proteomes" id="UP001183390"/>
    </source>
</evidence>
<dbReference type="Proteomes" id="UP001183390">
    <property type="component" value="Unassembled WGS sequence"/>
</dbReference>
<feature type="transmembrane region" description="Helical" evidence="2">
    <location>
        <begin position="25"/>
        <end position="47"/>
    </location>
</feature>
<comment type="caution">
    <text evidence="3">The sequence shown here is derived from an EMBL/GenBank/DDBJ whole genome shotgun (WGS) entry which is preliminary data.</text>
</comment>
<evidence type="ECO:0000256" key="1">
    <source>
        <dbReference type="SAM" id="MobiDB-lite"/>
    </source>
</evidence>